<keyword evidence="1" id="KW-1133">Transmembrane helix</keyword>
<gene>
    <name evidence="2" type="ORF">Ana3638_02275</name>
</gene>
<keyword evidence="3" id="KW-1185">Reference proteome</keyword>
<evidence type="ECO:0000256" key="1">
    <source>
        <dbReference type="SAM" id="Phobius"/>
    </source>
</evidence>
<dbReference type="AlphaFoldDB" id="A0A6P1TI97"/>
<evidence type="ECO:0000313" key="2">
    <source>
        <dbReference type="EMBL" id="QHQ59771.1"/>
    </source>
</evidence>
<feature type="transmembrane region" description="Helical" evidence="1">
    <location>
        <begin position="12"/>
        <end position="38"/>
    </location>
</feature>
<evidence type="ECO:0000313" key="3">
    <source>
        <dbReference type="Proteomes" id="UP000464314"/>
    </source>
</evidence>
<keyword evidence="1" id="KW-0812">Transmembrane</keyword>
<protein>
    <submittedName>
        <fullName evidence="2">Uncharacterized protein</fullName>
    </submittedName>
</protein>
<reference evidence="2 3" key="1">
    <citation type="submission" date="2020-01" db="EMBL/GenBank/DDBJ databases">
        <title>Genome analysis of Anaerocolumna sp. CBA3638.</title>
        <authorList>
            <person name="Kim J."/>
            <person name="Roh S.W."/>
        </authorList>
    </citation>
    <scope>NUCLEOTIDE SEQUENCE [LARGE SCALE GENOMIC DNA]</scope>
    <source>
        <strain evidence="2 3">CBA3638</strain>
    </source>
</reference>
<dbReference type="RefSeq" id="WP_161836607.1">
    <property type="nucleotide sequence ID" value="NZ_CP048000.1"/>
</dbReference>
<dbReference type="Proteomes" id="UP000464314">
    <property type="component" value="Chromosome"/>
</dbReference>
<accession>A0A6P1TI97</accession>
<sequence>MKNSKAAVVIYGIWEIVEYIFGAIIAALFGLVAIMSTFDHEKDGAAAIIICWLFTALGFWLIQLGRKRKKLLKNFKEYVARLSVDPTGSIENLAASVNTSQDVVRANLQNMINKKFFVSAYIDEANNRVVFQTSSSSEVPQYRDAVSNIQNQKAEYVTVTCKSCGGINKVLKDKVGECEYCGSPIKN</sequence>
<organism evidence="2 3">
    <name type="scientific">Anaerocolumna sedimenticola</name>
    <dbReference type="NCBI Taxonomy" id="2696063"/>
    <lineage>
        <taxon>Bacteria</taxon>
        <taxon>Bacillati</taxon>
        <taxon>Bacillota</taxon>
        <taxon>Clostridia</taxon>
        <taxon>Lachnospirales</taxon>
        <taxon>Lachnospiraceae</taxon>
        <taxon>Anaerocolumna</taxon>
    </lineage>
</organism>
<dbReference type="KEGG" id="anr:Ana3638_02275"/>
<keyword evidence="1" id="KW-0472">Membrane</keyword>
<name>A0A6P1TI97_9FIRM</name>
<dbReference type="EMBL" id="CP048000">
    <property type="protein sequence ID" value="QHQ59771.1"/>
    <property type="molecule type" value="Genomic_DNA"/>
</dbReference>
<proteinExistence type="predicted"/>
<feature type="transmembrane region" description="Helical" evidence="1">
    <location>
        <begin position="44"/>
        <end position="62"/>
    </location>
</feature>